<feature type="compositionally biased region" description="Low complexity" evidence="10">
    <location>
        <begin position="1117"/>
        <end position="1126"/>
    </location>
</feature>
<keyword evidence="14" id="KW-1185">Reference proteome</keyword>
<dbReference type="SUPFAM" id="SSF56112">
    <property type="entry name" value="Protein kinase-like (PK-like)"/>
    <property type="match status" value="1"/>
</dbReference>
<feature type="region of interest" description="Disordered" evidence="10">
    <location>
        <begin position="364"/>
        <end position="418"/>
    </location>
</feature>
<name>A0A0M0JQV2_9EUKA</name>
<dbReference type="PROSITE" id="PS00108">
    <property type="entry name" value="PROTEIN_KINASE_ST"/>
    <property type="match status" value="1"/>
</dbReference>
<dbReference type="PANTHER" id="PTHR24356:SF1">
    <property type="entry name" value="SERINE_THREONINE-PROTEIN KINASE GREATWALL"/>
    <property type="match status" value="1"/>
</dbReference>
<evidence type="ECO:0000256" key="3">
    <source>
        <dbReference type="ARBA" id="ARBA00022679"/>
    </source>
</evidence>
<dbReference type="SMART" id="SM00448">
    <property type="entry name" value="REC"/>
    <property type="match status" value="1"/>
</dbReference>
<protein>
    <recommendedName>
        <fullName evidence="1">non-specific serine/threonine protein kinase</fullName>
        <ecNumber evidence="1">2.7.11.1</ecNumber>
    </recommendedName>
</protein>
<keyword evidence="6" id="KW-0067">ATP-binding</keyword>
<comment type="catalytic activity">
    <reaction evidence="8">
        <text>L-seryl-[protein] + ATP = O-phospho-L-seryl-[protein] + ADP + H(+)</text>
        <dbReference type="Rhea" id="RHEA:17989"/>
        <dbReference type="Rhea" id="RHEA-COMP:9863"/>
        <dbReference type="Rhea" id="RHEA-COMP:11604"/>
        <dbReference type="ChEBI" id="CHEBI:15378"/>
        <dbReference type="ChEBI" id="CHEBI:29999"/>
        <dbReference type="ChEBI" id="CHEBI:30616"/>
        <dbReference type="ChEBI" id="CHEBI:83421"/>
        <dbReference type="ChEBI" id="CHEBI:456216"/>
        <dbReference type="EC" id="2.7.11.1"/>
    </reaction>
</comment>
<dbReference type="InterPro" id="IPR001789">
    <property type="entry name" value="Sig_transdc_resp-reg_receiver"/>
</dbReference>
<feature type="region of interest" description="Disordered" evidence="10">
    <location>
        <begin position="137"/>
        <end position="187"/>
    </location>
</feature>
<dbReference type="CDD" id="cd00156">
    <property type="entry name" value="REC"/>
    <property type="match status" value="1"/>
</dbReference>
<evidence type="ECO:0000313" key="13">
    <source>
        <dbReference type="EMBL" id="KOO28638.1"/>
    </source>
</evidence>
<evidence type="ECO:0000313" key="14">
    <source>
        <dbReference type="Proteomes" id="UP000037460"/>
    </source>
</evidence>
<dbReference type="FunFam" id="1.10.510.10:FF:000571">
    <property type="entry name" value="Maternal embryonic leucine zipper kinase"/>
    <property type="match status" value="1"/>
</dbReference>
<dbReference type="PANTHER" id="PTHR24356">
    <property type="entry name" value="SERINE/THREONINE-PROTEIN KINASE"/>
    <property type="match status" value="1"/>
</dbReference>
<evidence type="ECO:0000259" key="11">
    <source>
        <dbReference type="PROSITE" id="PS50011"/>
    </source>
</evidence>
<dbReference type="GO" id="GO:0004674">
    <property type="term" value="F:protein serine/threonine kinase activity"/>
    <property type="evidence" value="ECO:0007669"/>
    <property type="project" value="UniProtKB-KW"/>
</dbReference>
<feature type="region of interest" description="Disordered" evidence="10">
    <location>
        <begin position="497"/>
        <end position="549"/>
    </location>
</feature>
<dbReference type="Pfam" id="PF00072">
    <property type="entry name" value="Response_reg"/>
    <property type="match status" value="1"/>
</dbReference>
<evidence type="ECO:0000256" key="10">
    <source>
        <dbReference type="SAM" id="MobiDB-lite"/>
    </source>
</evidence>
<evidence type="ECO:0000256" key="1">
    <source>
        <dbReference type="ARBA" id="ARBA00012513"/>
    </source>
</evidence>
<dbReference type="Gene3D" id="1.10.510.10">
    <property type="entry name" value="Transferase(Phosphotransferase) domain 1"/>
    <property type="match status" value="1"/>
</dbReference>
<evidence type="ECO:0000259" key="12">
    <source>
        <dbReference type="PROSITE" id="PS50110"/>
    </source>
</evidence>
<evidence type="ECO:0000256" key="5">
    <source>
        <dbReference type="ARBA" id="ARBA00022777"/>
    </source>
</evidence>
<sequence>MATSSSSGRREQRGPMQRAAVLEDIIRTVPPEVAGQVETISKEEAKLVSGPRPGLRRSQTSTIDVWGHAEDGAAATGAPSDITLQRRCAQLESQLDKWVGIAQLLASELAYREKRLWEWQMDQTNTKVIMQKFKDRLKKGNRSGRGERPDGGAGASGPSPLARSAAGAGTGGTLAKQPVAPGTPRTIPTSAHGISLLVVMPHEAEARALSQACTQMGYRVTVGTSGEEALDIVTQAQKRPRGFAAQGGSASSAPFELVLCDVELPGIPGVEVLNQLKEMLKNEVSVIMLATDLNSAAEAAAVERCIVEGADSYILKPPAPRELTALWGFVARKRQQASETEKLHDLNQVIRSVEDEIGTQQKRARSVAQLKAHNAEKSAATADNPATTPSAMPNPMWAQSKADPKPEQSFKKSSPTKKVVKWSMHGQFEEDLKADLADAHKQVLPEYGIGVNSAIFNPALEGAVNNCVTQLLGILHPGDTPKGDKKGAKEDKKCVECAPSSSAGAPVDRAGRPGVDSESDASFGPREGKDGKLAQPEKRKLRKGDSGNLRAMLLERRQSSVGRSSKELLTMLSILDGNEEDDGMEDELVLCRICEQQVLRSSLQLHTAICKATHKAKNDEEKATKEVKELLGLLQSTRRQALLSLMSIAVQRFNLMCAPLDKLQELGGQLLHNDDTNLSPLHHLGRLTELARELAMLKRAGGTEMGGSVFYSCASQLKAIIADKISNVQELIDLDPHALDFGATRPLNRGMAITGKLGIRDFKLIRMLATGGFAQVWLAKKKSTGDVMAIKAMRKEHLRDTDQVTSINVEHAILAKHDCEYLVRAFYSFRSAHHIYFALEYMPGGDLSSMLAECGCIAEPSAAFYVAETLLGMHYLHTKHILHRDIKPSNVLIAESGHIKLADFGLSTSMMQHKKCGTLPYVAPEVLRDGSASEALDYWAVGVLLYELTVGEPPFSGETPKLMLNAIMNTTINTQPLSPVASSLIRSLLQVDPALRLGASGIEEIQAHAFFAFTRWDKMMEATPPFVPQLAGGDDDAYFPQAFKADHDIDIDSDTSEEDPDDCGESFKQIESVNVDHLISLARRPSSKALKAGQSVLTTPTDSTRDSTPVPSVPATPQQQPRSLKSPKPKPPPSKQPPSKGDLSKLSLSQLSQQQQQLEEQLSKLTKGDLGKVSQQQQQQLELHLGTKLKGPVSRPL</sequence>
<feature type="domain" description="Protein kinase" evidence="11">
    <location>
        <begin position="762"/>
        <end position="1011"/>
    </location>
</feature>
<evidence type="ECO:0000256" key="6">
    <source>
        <dbReference type="ARBA" id="ARBA00022840"/>
    </source>
</evidence>
<dbReference type="Proteomes" id="UP000037460">
    <property type="component" value="Unassembled WGS sequence"/>
</dbReference>
<dbReference type="InterPro" id="IPR011006">
    <property type="entry name" value="CheY-like_superfamily"/>
</dbReference>
<feature type="compositionally biased region" description="Low complexity" evidence="10">
    <location>
        <begin position="156"/>
        <end position="167"/>
    </location>
</feature>
<dbReference type="EMBL" id="JWZX01002535">
    <property type="protein sequence ID" value="KOO28638.1"/>
    <property type="molecule type" value="Genomic_DNA"/>
</dbReference>
<organism evidence="13 14">
    <name type="scientific">Chrysochromulina tobinii</name>
    <dbReference type="NCBI Taxonomy" id="1460289"/>
    <lineage>
        <taxon>Eukaryota</taxon>
        <taxon>Haptista</taxon>
        <taxon>Haptophyta</taxon>
        <taxon>Prymnesiophyceae</taxon>
        <taxon>Prymnesiales</taxon>
        <taxon>Chrysochromulinaceae</taxon>
        <taxon>Chrysochromulina</taxon>
    </lineage>
</organism>
<dbReference type="AlphaFoldDB" id="A0A0M0JQV2"/>
<dbReference type="CDD" id="cd05579">
    <property type="entry name" value="STKc_MAST_like"/>
    <property type="match status" value="1"/>
</dbReference>
<evidence type="ECO:0000256" key="7">
    <source>
        <dbReference type="ARBA" id="ARBA00047899"/>
    </source>
</evidence>
<dbReference type="Pfam" id="PF00069">
    <property type="entry name" value="Pkinase"/>
    <property type="match status" value="1"/>
</dbReference>
<evidence type="ECO:0000256" key="2">
    <source>
        <dbReference type="ARBA" id="ARBA00022527"/>
    </source>
</evidence>
<feature type="domain" description="Response regulatory" evidence="12">
    <location>
        <begin position="195"/>
        <end position="331"/>
    </location>
</feature>
<keyword evidence="2" id="KW-0723">Serine/threonine-protein kinase</keyword>
<dbReference type="PROSITE" id="PS50011">
    <property type="entry name" value="PROTEIN_KINASE_DOM"/>
    <property type="match status" value="1"/>
</dbReference>
<dbReference type="InterPro" id="IPR011009">
    <property type="entry name" value="Kinase-like_dom_sf"/>
</dbReference>
<feature type="compositionally biased region" description="Low complexity" evidence="10">
    <location>
        <begin position="1098"/>
        <end position="1110"/>
    </location>
</feature>
<comment type="caution">
    <text evidence="13">The sequence shown here is derived from an EMBL/GenBank/DDBJ whole genome shotgun (WGS) entry which is preliminary data.</text>
</comment>
<dbReference type="Gene3D" id="3.30.200.20">
    <property type="entry name" value="Phosphorylase Kinase, domain 1"/>
    <property type="match status" value="1"/>
</dbReference>
<dbReference type="SMART" id="SM00220">
    <property type="entry name" value="S_TKc"/>
    <property type="match status" value="1"/>
</dbReference>
<dbReference type="InterPro" id="IPR008271">
    <property type="entry name" value="Ser/Thr_kinase_AS"/>
</dbReference>
<evidence type="ECO:0000256" key="8">
    <source>
        <dbReference type="ARBA" id="ARBA00048679"/>
    </source>
</evidence>
<dbReference type="EC" id="2.7.11.1" evidence="1"/>
<keyword evidence="9" id="KW-0597">Phosphoprotein</keyword>
<keyword evidence="3" id="KW-0808">Transferase</keyword>
<dbReference type="InterPro" id="IPR000719">
    <property type="entry name" value="Prot_kinase_dom"/>
</dbReference>
<keyword evidence="4" id="KW-0547">Nucleotide-binding</keyword>
<proteinExistence type="predicted"/>
<reference evidence="14" key="1">
    <citation type="journal article" date="2015" name="PLoS Genet.">
        <title>Genome Sequence and Transcriptome Analyses of Chrysochromulina tobin: Metabolic Tools for Enhanced Algal Fitness in the Prominent Order Prymnesiales (Haptophyceae).</title>
        <authorList>
            <person name="Hovde B.T."/>
            <person name="Deodato C.R."/>
            <person name="Hunsperger H.M."/>
            <person name="Ryken S.A."/>
            <person name="Yost W."/>
            <person name="Jha R.K."/>
            <person name="Patterson J."/>
            <person name="Monnat R.J. Jr."/>
            <person name="Barlow S.B."/>
            <person name="Starkenburg S.R."/>
            <person name="Cattolico R.A."/>
        </authorList>
    </citation>
    <scope>NUCLEOTIDE SEQUENCE</scope>
    <source>
        <strain evidence="14">CCMP291</strain>
    </source>
</reference>
<keyword evidence="5 13" id="KW-0418">Kinase</keyword>
<dbReference type="PROSITE" id="PS50110">
    <property type="entry name" value="RESPONSE_REGULATORY"/>
    <property type="match status" value="1"/>
</dbReference>
<dbReference type="InterPro" id="IPR050236">
    <property type="entry name" value="Ser_Thr_kinase_AGC"/>
</dbReference>
<feature type="compositionally biased region" description="Basic and acidic residues" evidence="10">
    <location>
        <begin position="526"/>
        <end position="538"/>
    </location>
</feature>
<dbReference type="GO" id="GO:0000160">
    <property type="term" value="P:phosphorelay signal transduction system"/>
    <property type="evidence" value="ECO:0007669"/>
    <property type="project" value="InterPro"/>
</dbReference>
<evidence type="ECO:0000256" key="4">
    <source>
        <dbReference type="ARBA" id="ARBA00022741"/>
    </source>
</evidence>
<comment type="catalytic activity">
    <reaction evidence="7">
        <text>L-threonyl-[protein] + ATP = O-phospho-L-threonyl-[protein] + ADP + H(+)</text>
        <dbReference type="Rhea" id="RHEA:46608"/>
        <dbReference type="Rhea" id="RHEA-COMP:11060"/>
        <dbReference type="Rhea" id="RHEA-COMP:11605"/>
        <dbReference type="ChEBI" id="CHEBI:15378"/>
        <dbReference type="ChEBI" id="CHEBI:30013"/>
        <dbReference type="ChEBI" id="CHEBI:30616"/>
        <dbReference type="ChEBI" id="CHEBI:61977"/>
        <dbReference type="ChEBI" id="CHEBI:456216"/>
        <dbReference type="EC" id="2.7.11.1"/>
    </reaction>
</comment>
<feature type="region of interest" description="Disordered" evidence="10">
    <location>
        <begin position="1089"/>
        <end position="1197"/>
    </location>
</feature>
<feature type="compositionally biased region" description="Low complexity" evidence="10">
    <location>
        <begin position="1137"/>
        <end position="1165"/>
    </location>
</feature>
<dbReference type="GO" id="GO:0005524">
    <property type="term" value="F:ATP binding"/>
    <property type="evidence" value="ECO:0007669"/>
    <property type="project" value="UniProtKB-KW"/>
</dbReference>
<dbReference type="SUPFAM" id="SSF52172">
    <property type="entry name" value="CheY-like"/>
    <property type="match status" value="1"/>
</dbReference>
<dbReference type="Gene3D" id="3.40.50.2300">
    <property type="match status" value="1"/>
</dbReference>
<gene>
    <name evidence="13" type="ORF">Ctob_009060</name>
</gene>
<accession>A0A0M0JQV2</accession>
<feature type="modified residue" description="4-aspartylphosphate" evidence="9">
    <location>
        <position position="261"/>
    </location>
</feature>
<evidence type="ECO:0000256" key="9">
    <source>
        <dbReference type="PROSITE-ProRule" id="PRU00169"/>
    </source>
</evidence>